<dbReference type="PROSITE" id="PS50006">
    <property type="entry name" value="FHA_DOMAIN"/>
    <property type="match status" value="1"/>
</dbReference>
<dbReference type="EMBL" id="JAPDDP010000001">
    <property type="protein sequence ID" value="MDA0178766.1"/>
    <property type="molecule type" value="Genomic_DNA"/>
</dbReference>
<keyword evidence="4" id="KW-1185">Reference proteome</keyword>
<evidence type="ECO:0000259" key="2">
    <source>
        <dbReference type="PROSITE" id="PS50006"/>
    </source>
</evidence>
<name>A0A9X3N6R3_9ACTN</name>
<evidence type="ECO:0000313" key="4">
    <source>
        <dbReference type="Proteomes" id="UP001147653"/>
    </source>
</evidence>
<reference evidence="3" key="1">
    <citation type="submission" date="2022-10" db="EMBL/GenBank/DDBJ databases">
        <title>The WGS of Solirubrobacter phytolaccae KCTC 29190.</title>
        <authorList>
            <person name="Jiang Z."/>
        </authorList>
    </citation>
    <scope>NUCLEOTIDE SEQUENCE</scope>
    <source>
        <strain evidence="3">KCTC 29190</strain>
    </source>
</reference>
<dbReference type="Gene3D" id="1.10.10.10">
    <property type="entry name" value="Winged helix-like DNA-binding domain superfamily/Winged helix DNA-binding domain"/>
    <property type="match status" value="1"/>
</dbReference>
<dbReference type="InterPro" id="IPR008984">
    <property type="entry name" value="SMAD_FHA_dom_sf"/>
</dbReference>
<evidence type="ECO:0000313" key="3">
    <source>
        <dbReference type="EMBL" id="MDA0178766.1"/>
    </source>
</evidence>
<dbReference type="InterPro" id="IPR000253">
    <property type="entry name" value="FHA_dom"/>
</dbReference>
<feature type="domain" description="FHA" evidence="2">
    <location>
        <begin position="47"/>
        <end position="102"/>
    </location>
</feature>
<gene>
    <name evidence="3" type="ORF">OJ997_00540</name>
</gene>
<dbReference type="Pfam" id="PF00498">
    <property type="entry name" value="FHA"/>
    <property type="match status" value="1"/>
</dbReference>
<dbReference type="InterPro" id="IPR036388">
    <property type="entry name" value="WH-like_DNA-bd_sf"/>
</dbReference>
<dbReference type="SUPFAM" id="SSF49879">
    <property type="entry name" value="SMAD/FHA domain"/>
    <property type="match status" value="1"/>
</dbReference>
<keyword evidence="1" id="KW-0597">Phosphoprotein</keyword>
<proteinExistence type="predicted"/>
<dbReference type="Proteomes" id="UP001147653">
    <property type="component" value="Unassembled WGS sequence"/>
</dbReference>
<dbReference type="Gene3D" id="2.60.200.20">
    <property type="match status" value="1"/>
</dbReference>
<comment type="caution">
    <text evidence="3">The sequence shown here is derived from an EMBL/GenBank/DDBJ whole genome shotgun (WGS) entry which is preliminary data.</text>
</comment>
<dbReference type="RefSeq" id="WP_270023021.1">
    <property type="nucleotide sequence ID" value="NZ_JAPDDP010000001.1"/>
</dbReference>
<accession>A0A9X3N6R3</accession>
<organism evidence="3 4">
    <name type="scientific">Solirubrobacter phytolaccae</name>
    <dbReference type="NCBI Taxonomy" id="1404360"/>
    <lineage>
        <taxon>Bacteria</taxon>
        <taxon>Bacillati</taxon>
        <taxon>Actinomycetota</taxon>
        <taxon>Thermoleophilia</taxon>
        <taxon>Solirubrobacterales</taxon>
        <taxon>Solirubrobacteraceae</taxon>
        <taxon>Solirubrobacter</taxon>
    </lineage>
</organism>
<dbReference type="CDD" id="cd00060">
    <property type="entry name" value="FHA"/>
    <property type="match status" value="1"/>
</dbReference>
<sequence>MTGEPVRPDGAAEAARIGQVANKQPYVAWRGVDGRLHVHGLSPRAPATIGRVDGTVTFPQDRQISREHAEVTVREYTDPAAVCVYLLDVASRHGTEFRAVRLRSGVTQEKGAWQPVPRVPARPAQLEAGEHDVRLAGVRFLLIGGVPLDEGRTSDRDELEQPTIREREVLVELCRPSFASPDAFAAPPSNAEIAARLKPPIGPERVSDLLSQLYRRYDLHGTKEQNRLQLVALAKQHLIDAGDYA</sequence>
<protein>
    <submittedName>
        <fullName evidence="3">FHA domain-containing protein</fullName>
    </submittedName>
</protein>
<dbReference type="AlphaFoldDB" id="A0A9X3N6R3"/>
<evidence type="ECO:0000256" key="1">
    <source>
        <dbReference type="ARBA" id="ARBA00022553"/>
    </source>
</evidence>